<dbReference type="Proteomes" id="UP000284416">
    <property type="component" value="Unassembled WGS sequence"/>
</dbReference>
<dbReference type="Pfam" id="PF07307">
    <property type="entry name" value="HEPPP_synt_1"/>
    <property type="match status" value="1"/>
</dbReference>
<dbReference type="AlphaFoldDB" id="A0A417YVM6"/>
<name>A0A417YVM6_9BACI</name>
<evidence type="ECO:0000256" key="1">
    <source>
        <dbReference type="SAM" id="Coils"/>
    </source>
</evidence>
<accession>A0A417YVM6</accession>
<dbReference type="EMBL" id="QWEG01000005">
    <property type="protein sequence ID" value="RHW41245.1"/>
    <property type="molecule type" value="Genomic_DNA"/>
</dbReference>
<sequence length="264" mass="30541">MQEMKNKIAEIRALIENKVLHPYLLQYIEKPHIDEDKLLLLVSTMEGLGLTDKEMKNYALTVMLVQIALDIHEHVSNKQTHSGLKARQLTVLAGDYYSGLYYKHLAESDDILMIRSLSKGIKEVNEHKTFLYQQEFDSIGALLNSLKMVEAALFSKLSDYFGRSAWTTFSGNFLLLKRLLKERSEYIEYGKSPFFDALFALSDKSVCRGESDLKQILLQKLDQQLFLLEQEMKKKLDSLIDMNDSFKERLEELFSQIKILVEEG</sequence>
<dbReference type="Gene3D" id="1.20.120.1450">
    <property type="match status" value="1"/>
</dbReference>
<gene>
    <name evidence="2" type="ORF">D1B31_09955</name>
</gene>
<keyword evidence="1" id="KW-0175">Coiled coil</keyword>
<dbReference type="GO" id="GO:0009234">
    <property type="term" value="P:menaquinone biosynthetic process"/>
    <property type="evidence" value="ECO:0007669"/>
    <property type="project" value="InterPro"/>
</dbReference>
<proteinExistence type="predicted"/>
<dbReference type="InterPro" id="IPR009920">
    <property type="entry name" value="HEPPP_synth_su1"/>
</dbReference>
<feature type="coiled-coil region" evidence="1">
    <location>
        <begin position="218"/>
        <end position="263"/>
    </location>
</feature>
<reference evidence="2 3" key="1">
    <citation type="journal article" date="2017" name="Int. J. Syst. Evol. Microbiol.">
        <title>Bacillus notoginsengisoli sp. nov., a novel bacterium isolated from the rhizosphere of Panax notoginseng.</title>
        <authorList>
            <person name="Zhang M.Y."/>
            <person name="Cheng J."/>
            <person name="Cai Y."/>
            <person name="Zhang T.Y."/>
            <person name="Wu Y.Y."/>
            <person name="Manikprabhu D."/>
            <person name="Li W.J."/>
            <person name="Zhang Y.X."/>
        </authorList>
    </citation>
    <scope>NUCLEOTIDE SEQUENCE [LARGE SCALE GENOMIC DNA]</scope>
    <source>
        <strain evidence="2 3">JCM 30743</strain>
    </source>
</reference>
<evidence type="ECO:0000313" key="2">
    <source>
        <dbReference type="EMBL" id="RHW41245.1"/>
    </source>
</evidence>
<protein>
    <submittedName>
        <fullName evidence="2">Heptaprenyl diphosphate synthase</fullName>
    </submittedName>
</protein>
<organism evidence="2 3">
    <name type="scientific">Neobacillus notoginsengisoli</name>
    <dbReference type="NCBI Taxonomy" id="1578198"/>
    <lineage>
        <taxon>Bacteria</taxon>
        <taxon>Bacillati</taxon>
        <taxon>Bacillota</taxon>
        <taxon>Bacilli</taxon>
        <taxon>Bacillales</taxon>
        <taxon>Bacillaceae</taxon>
        <taxon>Neobacillus</taxon>
    </lineage>
</organism>
<keyword evidence="3" id="KW-1185">Reference proteome</keyword>
<evidence type="ECO:0000313" key="3">
    <source>
        <dbReference type="Proteomes" id="UP000284416"/>
    </source>
</evidence>
<comment type="caution">
    <text evidence="2">The sequence shown here is derived from an EMBL/GenBank/DDBJ whole genome shotgun (WGS) entry which is preliminary data.</text>
</comment>